<evidence type="ECO:0000256" key="13">
    <source>
        <dbReference type="ARBA" id="ARBA00081660"/>
    </source>
</evidence>
<keyword evidence="8" id="KW-0653">Protein transport</keyword>
<dbReference type="SUPFAM" id="SSF48464">
    <property type="entry name" value="ENTH/VHS domain"/>
    <property type="match status" value="1"/>
</dbReference>
<keyword evidence="6" id="KW-0488">Methylation</keyword>
<keyword evidence="5" id="KW-1003">Cell membrane</keyword>
<evidence type="ECO:0000256" key="6">
    <source>
        <dbReference type="ARBA" id="ARBA00022481"/>
    </source>
</evidence>
<comment type="similarity">
    <text evidence="3">Belongs to the PICALM/SNAP91 family.</text>
</comment>
<sequence>MSGQTLTDRIAAAQYQLTGSDVARAVCKATTHEVMAPKKKHLEYLISATNETNVNIPQMADTLFERAMNASWVVVFKALVTTHHICIHGNERFIQYLASRTSLFNLSNFIDKTGSHGYDMSTFIRRYGRYLNEKAYAYRAMAFDFTRVKKGADGVMRTMAPDKLLKAMPALQTQVDTLLEFDVHPKDLNNGIINAAFMLLFKDLIKLFASYNDGIINLLEKYFKMKKSDCKESLEIYKKFLTRVTKISEFMKIAEQVGVDKNDIPDISYAPSSILESLETHMNSLEGKKGSPTKGSPTNNVSPTSTPAKTAGALPTLEPPPSEATPAAAASAEAATDSLLDLDPLSSSGPSGGASAAPTSWGDLLGSEFGSLTTETLLPDPSPAVDSASPATAAPSTTTGAFASPVAEPAAAAESGTAATTATPAAEATAATDPFAPAADHAAVSPQLDLFSMQPVESSISCFSSVAPPAVQTPLTSNSPVTPSPAAPTADLFSGFFDSVPEPAVPKSDPAPSLDLFSSVCRRWLILNHSLPLCCADAPTVA</sequence>
<feature type="compositionally biased region" description="Low complexity" evidence="15">
    <location>
        <begin position="383"/>
        <end position="428"/>
    </location>
</feature>
<protein>
    <recommendedName>
        <fullName evidence="12">Clathrin coat assembly protein AP180</fullName>
    </recommendedName>
    <alternativeName>
        <fullName evidence="14">91 kDa synaptosomal-associated protein</fullName>
    </alternativeName>
    <alternativeName>
        <fullName evidence="13">Clathrin coat-associated protein AP180</fullName>
    </alternativeName>
</protein>
<feature type="compositionally biased region" description="Low complexity" evidence="15">
    <location>
        <begin position="324"/>
        <end position="335"/>
    </location>
</feature>
<comment type="subcellular location">
    <subcellularLocation>
        <location evidence="1">Cell membrane</location>
    </subcellularLocation>
    <subcellularLocation>
        <location evidence="2">Membrane</location>
        <location evidence="2">Coated pit</location>
        <topology evidence="2">Peripheral membrane protein</topology>
        <orientation evidence="2">Cytoplasmic side</orientation>
    </subcellularLocation>
</comment>
<dbReference type="FunFam" id="1.20.58.150:FF:000002">
    <property type="entry name" value="clathrin coat assembly protein AP180"/>
    <property type="match status" value="1"/>
</dbReference>
<keyword evidence="4" id="KW-0813">Transport</keyword>
<dbReference type="InterPro" id="IPR045192">
    <property type="entry name" value="AP180-like"/>
</dbReference>
<dbReference type="GO" id="GO:0072583">
    <property type="term" value="P:clathrin-dependent endocytosis"/>
    <property type="evidence" value="ECO:0007669"/>
    <property type="project" value="InterPro"/>
</dbReference>
<dbReference type="Gene3D" id="1.25.40.90">
    <property type="match status" value="1"/>
</dbReference>
<organism evidence="17 18">
    <name type="scientific">Pygocentrus nattereri</name>
    <name type="common">Red-bellied piranha</name>
    <dbReference type="NCBI Taxonomy" id="42514"/>
    <lineage>
        <taxon>Eukaryota</taxon>
        <taxon>Metazoa</taxon>
        <taxon>Chordata</taxon>
        <taxon>Craniata</taxon>
        <taxon>Vertebrata</taxon>
        <taxon>Euteleostomi</taxon>
        <taxon>Actinopterygii</taxon>
        <taxon>Neopterygii</taxon>
        <taxon>Teleostei</taxon>
        <taxon>Ostariophysi</taxon>
        <taxon>Characiformes</taxon>
        <taxon>Characoidei</taxon>
        <taxon>Pygocentrus</taxon>
    </lineage>
</organism>
<dbReference type="InterPro" id="IPR008942">
    <property type="entry name" value="ENTH_VHS"/>
</dbReference>
<reference evidence="17" key="3">
    <citation type="submission" date="2025-09" db="UniProtKB">
        <authorList>
            <consortium name="Ensembl"/>
        </authorList>
    </citation>
    <scope>IDENTIFICATION</scope>
</reference>
<evidence type="ECO:0000256" key="5">
    <source>
        <dbReference type="ARBA" id="ARBA00022475"/>
    </source>
</evidence>
<feature type="domain" description="ENTH" evidence="16">
    <location>
        <begin position="14"/>
        <end position="145"/>
    </location>
</feature>
<evidence type="ECO:0000256" key="7">
    <source>
        <dbReference type="ARBA" id="ARBA00022553"/>
    </source>
</evidence>
<name>A0AAR2LSH9_PYGNA</name>
<evidence type="ECO:0000313" key="17">
    <source>
        <dbReference type="Ensembl" id="ENSPNAP00000077694.1"/>
    </source>
</evidence>
<evidence type="ECO:0000256" key="11">
    <source>
        <dbReference type="ARBA" id="ARBA00062465"/>
    </source>
</evidence>
<dbReference type="SUPFAM" id="SSF89009">
    <property type="entry name" value="GAT-like domain"/>
    <property type="match status" value="1"/>
</dbReference>
<evidence type="ECO:0000256" key="2">
    <source>
        <dbReference type="ARBA" id="ARBA00004277"/>
    </source>
</evidence>
<dbReference type="GO" id="GO:0005545">
    <property type="term" value="F:1-phosphatidylinositol binding"/>
    <property type="evidence" value="ECO:0007669"/>
    <property type="project" value="InterPro"/>
</dbReference>
<feature type="region of interest" description="Disordered" evidence="15">
    <location>
        <begin position="373"/>
        <end position="428"/>
    </location>
</feature>
<dbReference type="FunFam" id="1.25.40.90:FF:000001">
    <property type="entry name" value="phosphatidylinositol-binding clathrin assembly protein-like isoform X1"/>
    <property type="match status" value="1"/>
</dbReference>
<evidence type="ECO:0000256" key="1">
    <source>
        <dbReference type="ARBA" id="ARBA00004236"/>
    </source>
</evidence>
<dbReference type="PANTHER" id="PTHR22951:SF28">
    <property type="entry name" value="CLATHRIN COAT ASSEMBLY PROTEIN AP180 ISOFORM X1"/>
    <property type="match status" value="1"/>
</dbReference>
<dbReference type="CDD" id="cd16985">
    <property type="entry name" value="ANTH_N_AP180"/>
    <property type="match status" value="1"/>
</dbReference>
<reference evidence="17 18" key="1">
    <citation type="submission" date="2020-10" db="EMBL/GenBank/DDBJ databases">
        <title>Pygocentrus nattereri (red-bellied piranha) genome, fPygNat1, primary haplotype.</title>
        <authorList>
            <person name="Myers G."/>
            <person name="Meyer A."/>
            <person name="Karagic N."/>
            <person name="Pippel M."/>
            <person name="Winkler S."/>
            <person name="Tracey A."/>
            <person name="Wood J."/>
            <person name="Formenti G."/>
            <person name="Howe K."/>
            <person name="Fedrigo O."/>
            <person name="Jarvis E.D."/>
        </authorList>
    </citation>
    <scope>NUCLEOTIDE SEQUENCE [LARGE SCALE GENOMIC DNA]</scope>
</reference>
<evidence type="ECO:0000256" key="4">
    <source>
        <dbReference type="ARBA" id="ARBA00022448"/>
    </source>
</evidence>
<dbReference type="GO" id="GO:0032050">
    <property type="term" value="F:clathrin heavy chain binding"/>
    <property type="evidence" value="ECO:0007669"/>
    <property type="project" value="TreeGrafter"/>
</dbReference>
<dbReference type="Gene3D" id="1.20.58.150">
    <property type="entry name" value="ANTH domain"/>
    <property type="match status" value="1"/>
</dbReference>
<dbReference type="Ensembl" id="ENSPNAT00000065637.1">
    <property type="protein sequence ID" value="ENSPNAP00000077694.1"/>
    <property type="gene ID" value="ENSPNAG00000030550.1"/>
</dbReference>
<dbReference type="GO" id="GO:0005546">
    <property type="term" value="F:phosphatidylinositol-4,5-bisphosphate binding"/>
    <property type="evidence" value="ECO:0007669"/>
    <property type="project" value="TreeGrafter"/>
</dbReference>
<dbReference type="GO" id="GO:0098894">
    <property type="term" value="C:extrinsic component of presynaptic endocytic zone membrane"/>
    <property type="evidence" value="ECO:0007669"/>
    <property type="project" value="TreeGrafter"/>
</dbReference>
<dbReference type="InterPro" id="IPR014712">
    <property type="entry name" value="ANTH_dom_sf"/>
</dbReference>
<dbReference type="SMART" id="SM00273">
    <property type="entry name" value="ENTH"/>
    <property type="match status" value="1"/>
</dbReference>
<evidence type="ECO:0000259" key="16">
    <source>
        <dbReference type="PROSITE" id="PS50942"/>
    </source>
</evidence>
<dbReference type="InterPro" id="IPR013809">
    <property type="entry name" value="ENTH"/>
</dbReference>
<feature type="region of interest" description="Disordered" evidence="15">
    <location>
        <begin position="341"/>
        <end position="360"/>
    </location>
</feature>
<evidence type="ECO:0000256" key="3">
    <source>
        <dbReference type="ARBA" id="ARBA00008011"/>
    </source>
</evidence>
<dbReference type="GO" id="GO:0030136">
    <property type="term" value="C:clathrin-coated vesicle"/>
    <property type="evidence" value="ECO:0007669"/>
    <property type="project" value="InterPro"/>
</dbReference>
<dbReference type="Pfam" id="PF07651">
    <property type="entry name" value="ANTH"/>
    <property type="match status" value="1"/>
</dbReference>
<dbReference type="PANTHER" id="PTHR22951">
    <property type="entry name" value="CLATHRIN ASSEMBLY PROTEIN"/>
    <property type="match status" value="1"/>
</dbReference>
<dbReference type="Proteomes" id="UP001501920">
    <property type="component" value="Chromosome 11"/>
</dbReference>
<dbReference type="AlphaFoldDB" id="A0AAR2LSH9"/>
<comment type="subunit">
    <text evidence="11">Binds AP2A2. Interacts with AP2B1; clathrin competes with SNAP91.</text>
</comment>
<dbReference type="PROSITE" id="PS50942">
    <property type="entry name" value="ENTH"/>
    <property type="match status" value="1"/>
</dbReference>
<feature type="compositionally biased region" description="Polar residues" evidence="15">
    <location>
        <begin position="293"/>
        <end position="308"/>
    </location>
</feature>
<dbReference type="GO" id="GO:0016185">
    <property type="term" value="P:synaptic vesicle budding from presynaptic endocytic zone membrane"/>
    <property type="evidence" value="ECO:0007669"/>
    <property type="project" value="TreeGrafter"/>
</dbReference>
<dbReference type="GO" id="GO:0008021">
    <property type="term" value="C:synaptic vesicle"/>
    <property type="evidence" value="ECO:0007669"/>
    <property type="project" value="TreeGrafter"/>
</dbReference>
<evidence type="ECO:0000256" key="12">
    <source>
        <dbReference type="ARBA" id="ARBA00070426"/>
    </source>
</evidence>
<keyword evidence="9" id="KW-0472">Membrane</keyword>
<dbReference type="GO" id="GO:0048268">
    <property type="term" value="P:clathrin coat assembly"/>
    <property type="evidence" value="ECO:0007669"/>
    <property type="project" value="InterPro"/>
</dbReference>
<reference evidence="17" key="2">
    <citation type="submission" date="2025-08" db="UniProtKB">
        <authorList>
            <consortium name="Ensembl"/>
        </authorList>
    </citation>
    <scope>IDENTIFICATION</scope>
</reference>
<evidence type="ECO:0000256" key="15">
    <source>
        <dbReference type="SAM" id="MobiDB-lite"/>
    </source>
</evidence>
<keyword evidence="18" id="KW-1185">Reference proteome</keyword>
<keyword evidence="7" id="KW-0597">Phosphoprotein</keyword>
<dbReference type="InterPro" id="IPR011417">
    <property type="entry name" value="ANTH_dom"/>
</dbReference>
<proteinExistence type="inferred from homology"/>
<dbReference type="GO" id="GO:0005905">
    <property type="term" value="C:clathrin-coated pit"/>
    <property type="evidence" value="ECO:0007669"/>
    <property type="project" value="TreeGrafter"/>
</dbReference>
<evidence type="ECO:0000256" key="8">
    <source>
        <dbReference type="ARBA" id="ARBA00022927"/>
    </source>
</evidence>
<keyword evidence="10" id="KW-0325">Glycoprotein</keyword>
<dbReference type="GO" id="GO:0000149">
    <property type="term" value="F:SNARE binding"/>
    <property type="evidence" value="ECO:0007669"/>
    <property type="project" value="TreeGrafter"/>
</dbReference>
<evidence type="ECO:0000313" key="18">
    <source>
        <dbReference type="Proteomes" id="UP001501920"/>
    </source>
</evidence>
<feature type="region of interest" description="Disordered" evidence="15">
    <location>
        <begin position="284"/>
        <end position="335"/>
    </location>
</feature>
<evidence type="ECO:0000256" key="10">
    <source>
        <dbReference type="ARBA" id="ARBA00023180"/>
    </source>
</evidence>
<dbReference type="GO" id="GO:0015031">
    <property type="term" value="P:protein transport"/>
    <property type="evidence" value="ECO:0007669"/>
    <property type="project" value="UniProtKB-KW"/>
</dbReference>
<dbReference type="GeneTree" id="ENSGT00950000183068"/>
<evidence type="ECO:0000256" key="9">
    <source>
        <dbReference type="ARBA" id="ARBA00023136"/>
    </source>
</evidence>
<evidence type="ECO:0000256" key="14">
    <source>
        <dbReference type="ARBA" id="ARBA00083065"/>
    </source>
</evidence>
<accession>A0AAR2LSH9</accession>